<dbReference type="SUPFAM" id="SSF81901">
    <property type="entry name" value="HCP-like"/>
    <property type="match status" value="1"/>
</dbReference>
<organism evidence="1 2">
    <name type="scientific">Streptomyces actinomycinicus</name>
    <dbReference type="NCBI Taxonomy" id="1695166"/>
    <lineage>
        <taxon>Bacteria</taxon>
        <taxon>Bacillati</taxon>
        <taxon>Actinomycetota</taxon>
        <taxon>Actinomycetes</taxon>
        <taxon>Kitasatosporales</taxon>
        <taxon>Streptomycetaceae</taxon>
        <taxon>Streptomyces</taxon>
    </lineage>
</organism>
<keyword evidence="2" id="KW-1185">Reference proteome</keyword>
<dbReference type="AlphaFoldDB" id="A0A937JPW7"/>
<name>A0A937JPW7_9ACTN</name>
<reference evidence="1" key="1">
    <citation type="submission" date="2021-01" db="EMBL/GenBank/DDBJ databases">
        <title>WGS of actinomycetes isolated from Thailand.</title>
        <authorList>
            <person name="Thawai C."/>
        </authorList>
    </citation>
    <scope>NUCLEOTIDE SEQUENCE</scope>
    <source>
        <strain evidence="1">RCU-197</strain>
    </source>
</reference>
<accession>A0A937JPW7</accession>
<dbReference type="EMBL" id="JAERRK010000030">
    <property type="protein sequence ID" value="MBL1087294.1"/>
    <property type="molecule type" value="Genomic_DNA"/>
</dbReference>
<protein>
    <recommendedName>
        <fullName evidence="3">Sel1 repeat family protein</fullName>
    </recommendedName>
</protein>
<comment type="caution">
    <text evidence="1">The sequence shown here is derived from an EMBL/GenBank/DDBJ whole genome shotgun (WGS) entry which is preliminary data.</text>
</comment>
<gene>
    <name evidence="1" type="ORF">JK359_35990</name>
</gene>
<evidence type="ECO:0000313" key="1">
    <source>
        <dbReference type="EMBL" id="MBL1087294.1"/>
    </source>
</evidence>
<dbReference type="Gene3D" id="1.25.40.10">
    <property type="entry name" value="Tetratricopeptide repeat domain"/>
    <property type="match status" value="2"/>
</dbReference>
<dbReference type="InterPro" id="IPR011990">
    <property type="entry name" value="TPR-like_helical_dom_sf"/>
</dbReference>
<evidence type="ECO:0000313" key="2">
    <source>
        <dbReference type="Proteomes" id="UP000661858"/>
    </source>
</evidence>
<dbReference type="RefSeq" id="WP_201843833.1">
    <property type="nucleotide sequence ID" value="NZ_JAERRK010000030.1"/>
</dbReference>
<proteinExistence type="predicted"/>
<sequence length="214" mass="23325">MAYEAKVATFGPSGRGVVSGRDLTPDGANETAKLLFDQGDRKTAVALWRLSAECGDAAAAANMLIECCADGRFDEALGWWRQATRKRLKIPPHEPGLRLRSMGPERAGAAEGWWRITAEKLSDDRSCEYLGIALRERGEEEEAGRWLRQGAERGDAACARELAALAILRMERETGPVKRAVAAQEALQWTRRAALGGDQRAQVMLNSLDAGSES</sequence>
<dbReference type="Proteomes" id="UP000661858">
    <property type="component" value="Unassembled WGS sequence"/>
</dbReference>
<evidence type="ECO:0008006" key="3">
    <source>
        <dbReference type="Google" id="ProtNLM"/>
    </source>
</evidence>